<reference evidence="2" key="1">
    <citation type="submission" date="2023-03" db="EMBL/GenBank/DDBJ databases">
        <title>Andean soil-derived lignocellulolytic bacterial consortium as a source of novel taxa and putative plastic-active enzymes.</title>
        <authorList>
            <person name="Diaz-Garcia L."/>
            <person name="Chuvochina M."/>
            <person name="Feuerriegel G."/>
            <person name="Bunk B."/>
            <person name="Sproer C."/>
            <person name="Streit W.R."/>
            <person name="Rodriguez L.M."/>
            <person name="Overmann J."/>
            <person name="Jimenez D.J."/>
        </authorList>
    </citation>
    <scope>NUCLEOTIDE SEQUENCE</scope>
    <source>
        <strain evidence="2">MAG 4610</strain>
    </source>
</reference>
<dbReference type="Proteomes" id="UP001213972">
    <property type="component" value="Chromosome"/>
</dbReference>
<name>A0AAJ5W392_9MICO</name>
<keyword evidence="1" id="KW-1133">Transmembrane helix</keyword>
<evidence type="ECO:0000313" key="2">
    <source>
        <dbReference type="EMBL" id="WEK13545.1"/>
    </source>
</evidence>
<gene>
    <name evidence="2" type="ORF">P0Y48_13970</name>
</gene>
<proteinExistence type="predicted"/>
<feature type="transmembrane region" description="Helical" evidence="1">
    <location>
        <begin position="114"/>
        <end position="133"/>
    </location>
</feature>
<evidence type="ECO:0000313" key="3">
    <source>
        <dbReference type="Proteomes" id="UP001213972"/>
    </source>
</evidence>
<feature type="transmembrane region" description="Helical" evidence="1">
    <location>
        <begin position="39"/>
        <end position="63"/>
    </location>
</feature>
<protein>
    <submittedName>
        <fullName evidence="2">Uncharacterized protein</fullName>
    </submittedName>
</protein>
<dbReference type="EMBL" id="CP119321">
    <property type="protein sequence ID" value="WEK13545.1"/>
    <property type="molecule type" value="Genomic_DNA"/>
</dbReference>
<keyword evidence="1" id="KW-0472">Membrane</keyword>
<evidence type="ECO:0000256" key="1">
    <source>
        <dbReference type="SAM" id="Phobius"/>
    </source>
</evidence>
<keyword evidence="1" id="KW-0812">Transmembrane</keyword>
<organism evidence="2 3">
    <name type="scientific">Candidatus Microbacterium phytovorans</name>
    <dbReference type="NCBI Taxonomy" id="3121374"/>
    <lineage>
        <taxon>Bacteria</taxon>
        <taxon>Bacillati</taxon>
        <taxon>Actinomycetota</taxon>
        <taxon>Actinomycetes</taxon>
        <taxon>Micrococcales</taxon>
        <taxon>Microbacteriaceae</taxon>
        <taxon>Microbacterium</taxon>
    </lineage>
</organism>
<dbReference type="AlphaFoldDB" id="A0AAJ5W392"/>
<sequence>MRPALALAFTAAGFVALLIAGFGIVSLLTDTEVIGIPGLGAVPGAAAFAAATVAFAGLTWLSVRVPHPSFVSVVAVIAGVFLVYLAGLWVGALVTGTDAGRATAAVSGFVGSSFAVVLAASAAVCAWVAVALVRTRASRPRWPWEDEDDDR</sequence>
<feature type="transmembrane region" description="Helical" evidence="1">
    <location>
        <begin position="70"/>
        <end position="94"/>
    </location>
</feature>
<accession>A0AAJ5W392</accession>